<keyword evidence="2" id="KW-0663">Pyridoxal phosphate</keyword>
<name>A0A1X0C0H9_MYCCF</name>
<dbReference type="KEGG" id="mcee:MCEL_34520"/>
<dbReference type="OrthoDB" id="199743at2"/>
<keyword evidence="5" id="KW-0804">Transcription</keyword>
<dbReference type="GO" id="GO:0006508">
    <property type="term" value="P:proteolysis"/>
    <property type="evidence" value="ECO:0007669"/>
    <property type="project" value="InterPro"/>
</dbReference>
<dbReference type="InterPro" id="IPR015424">
    <property type="entry name" value="PyrdxlP-dep_Trfase"/>
</dbReference>
<dbReference type="InterPro" id="IPR000524">
    <property type="entry name" value="Tscrpt_reg_HTH_GntR"/>
</dbReference>
<dbReference type="RefSeq" id="WP_083000437.1">
    <property type="nucleotide sequence ID" value="NZ_AP022591.1"/>
</dbReference>
<dbReference type="InterPro" id="IPR036388">
    <property type="entry name" value="WH-like_DNA-bd_sf"/>
</dbReference>
<dbReference type="PANTHER" id="PTHR46577">
    <property type="entry name" value="HTH-TYPE TRANSCRIPTIONAL REGULATORY PROTEIN GABR"/>
    <property type="match status" value="1"/>
</dbReference>
<evidence type="ECO:0000313" key="6">
    <source>
        <dbReference type="EMBL" id="BBY45157.1"/>
    </source>
</evidence>
<dbReference type="InterPro" id="IPR051446">
    <property type="entry name" value="HTH_trans_reg/aminotransferase"/>
</dbReference>
<accession>A0A1X0C0H9</accession>
<dbReference type="GO" id="GO:0003700">
    <property type="term" value="F:DNA-binding transcription factor activity"/>
    <property type="evidence" value="ECO:0007669"/>
    <property type="project" value="InterPro"/>
</dbReference>
<evidence type="ECO:0000256" key="2">
    <source>
        <dbReference type="ARBA" id="ARBA00022898"/>
    </source>
</evidence>
<reference evidence="6 7" key="1">
    <citation type="journal article" date="2019" name="Emerg. Microbes Infect.">
        <title>Comprehensive subspecies identification of 175 nontuberculous mycobacteria species based on 7547 genomic profiles.</title>
        <authorList>
            <person name="Matsumoto Y."/>
            <person name="Kinjo T."/>
            <person name="Motooka D."/>
            <person name="Nabeya D."/>
            <person name="Jung N."/>
            <person name="Uechi K."/>
            <person name="Horii T."/>
            <person name="Iida T."/>
            <person name="Fujita J."/>
            <person name="Nakamura S."/>
        </authorList>
    </citation>
    <scope>NUCLEOTIDE SEQUENCE [LARGE SCALE GENOMIC DNA]</scope>
    <source>
        <strain evidence="6 7">JCM 18439</strain>
    </source>
</reference>
<evidence type="ECO:0000256" key="5">
    <source>
        <dbReference type="ARBA" id="ARBA00023163"/>
    </source>
</evidence>
<dbReference type="Pfam" id="PF00392">
    <property type="entry name" value="GntR"/>
    <property type="match status" value="1"/>
</dbReference>
<evidence type="ECO:0000256" key="3">
    <source>
        <dbReference type="ARBA" id="ARBA00023015"/>
    </source>
</evidence>
<dbReference type="Gene3D" id="1.10.10.10">
    <property type="entry name" value="Winged helix-like DNA-binding domain superfamily/Winged helix DNA-binding domain"/>
    <property type="match status" value="1"/>
</dbReference>
<dbReference type="InterPro" id="IPR004839">
    <property type="entry name" value="Aminotransferase_I/II_large"/>
</dbReference>
<dbReference type="AlphaFoldDB" id="A0A1X0C0H9"/>
<dbReference type="InterPro" id="IPR015421">
    <property type="entry name" value="PyrdxlP-dep_Trfase_major"/>
</dbReference>
<dbReference type="GO" id="GO:0003677">
    <property type="term" value="F:DNA binding"/>
    <property type="evidence" value="ECO:0007669"/>
    <property type="project" value="UniProtKB-KW"/>
</dbReference>
<dbReference type="PANTHER" id="PTHR46577:SF1">
    <property type="entry name" value="HTH-TYPE TRANSCRIPTIONAL REGULATORY PROTEIN GABR"/>
    <property type="match status" value="1"/>
</dbReference>
<dbReference type="GO" id="GO:0030170">
    <property type="term" value="F:pyridoxal phosphate binding"/>
    <property type="evidence" value="ECO:0007669"/>
    <property type="project" value="InterPro"/>
</dbReference>
<keyword evidence="3" id="KW-0805">Transcription regulation</keyword>
<dbReference type="EMBL" id="AP022591">
    <property type="protein sequence ID" value="BBY45157.1"/>
    <property type="molecule type" value="Genomic_DNA"/>
</dbReference>
<gene>
    <name evidence="6" type="ORF">MCEL_34520</name>
</gene>
<dbReference type="SUPFAM" id="SSF53383">
    <property type="entry name" value="PLP-dependent transferases"/>
    <property type="match status" value="1"/>
</dbReference>
<organism evidence="6 7">
    <name type="scientific">Mycolicibacterium celeriflavum</name>
    <name type="common">Mycobacterium celeriflavum</name>
    <dbReference type="NCBI Taxonomy" id="1249101"/>
    <lineage>
        <taxon>Bacteria</taxon>
        <taxon>Bacillati</taxon>
        <taxon>Actinomycetota</taxon>
        <taxon>Actinomycetes</taxon>
        <taxon>Mycobacteriales</taxon>
        <taxon>Mycobacteriaceae</taxon>
        <taxon>Mycolicibacterium</taxon>
    </lineage>
</organism>
<dbReference type="PRINTS" id="PR00035">
    <property type="entry name" value="HTHGNTR"/>
</dbReference>
<dbReference type="SUPFAM" id="SSF46785">
    <property type="entry name" value="Winged helix' DNA-binding domain"/>
    <property type="match status" value="1"/>
</dbReference>
<keyword evidence="4" id="KW-0238">DNA-binding</keyword>
<dbReference type="InterPro" id="IPR036390">
    <property type="entry name" value="WH_DNA-bd_sf"/>
</dbReference>
<evidence type="ECO:0000256" key="1">
    <source>
        <dbReference type="ARBA" id="ARBA00005384"/>
    </source>
</evidence>
<dbReference type="PROSITE" id="PS50949">
    <property type="entry name" value="HTH_GNTR"/>
    <property type="match status" value="1"/>
</dbReference>
<dbReference type="PROSITE" id="PS00141">
    <property type="entry name" value="ASP_PROTEASE"/>
    <property type="match status" value="1"/>
</dbReference>
<sequence>MAKSGTTSGPELLLELDRTASDPLHRQLTDGLREAIRTGRLAPGTRLPSSRVLAVDLGVSRRLVVDAYSQLVAEGFLLGRHGSGTVVARVDTVNMPTGAAPGPTTRYDVDFLPGSPDLRSFPREAWLRALRQGLAEIGSDAFGYVAPQGLFAARVAVADYLRRVRAVHADPHHIVLCSGATQAVALLAQSLPTVSLAMEDPGFWLHRMVLRNNRIEPIPVPVDDDGLDVDALADSGADAVLATPAHQSPTGVVLSAARRTELMDWARAGHLVIEDDYDAEYRYDRAPVGALQGIAPDRVVYVGSTSKTLAPGLRIGWMVLPADLVGPVTMAKGLADTGSSVMDQLAFAQLLISGGYDRHLRQMRRRYLIRRNALLGALRRYLPRAKVLGAAAGVHLTVHFPDGFPIEQLVQRAADQRVRVEPLAPCYADPASAPPGLLLGYANLTETQIDSGVQVLARSMS</sequence>
<dbReference type="Pfam" id="PF00155">
    <property type="entry name" value="Aminotran_1_2"/>
    <property type="match status" value="1"/>
</dbReference>
<protein>
    <submittedName>
        <fullName evidence="6">GntR family transcriptional regulator</fullName>
    </submittedName>
</protein>
<comment type="similarity">
    <text evidence="1">In the C-terminal section; belongs to the class-I pyridoxal-phosphate-dependent aminotransferase family.</text>
</comment>
<dbReference type="CDD" id="cd07377">
    <property type="entry name" value="WHTH_GntR"/>
    <property type="match status" value="1"/>
</dbReference>
<keyword evidence="7" id="KW-1185">Reference proteome</keyword>
<dbReference type="STRING" id="1249101.BST21_04715"/>
<dbReference type="GO" id="GO:0004190">
    <property type="term" value="F:aspartic-type endopeptidase activity"/>
    <property type="evidence" value="ECO:0007669"/>
    <property type="project" value="InterPro"/>
</dbReference>
<evidence type="ECO:0000256" key="4">
    <source>
        <dbReference type="ARBA" id="ARBA00023125"/>
    </source>
</evidence>
<dbReference type="CDD" id="cd00609">
    <property type="entry name" value="AAT_like"/>
    <property type="match status" value="1"/>
</dbReference>
<dbReference type="SMART" id="SM00345">
    <property type="entry name" value="HTH_GNTR"/>
    <property type="match status" value="1"/>
</dbReference>
<evidence type="ECO:0000313" key="7">
    <source>
        <dbReference type="Proteomes" id="UP000466431"/>
    </source>
</evidence>
<dbReference type="Gene3D" id="3.40.640.10">
    <property type="entry name" value="Type I PLP-dependent aspartate aminotransferase-like (Major domain)"/>
    <property type="match status" value="1"/>
</dbReference>
<dbReference type="InterPro" id="IPR001969">
    <property type="entry name" value="Aspartic_peptidase_AS"/>
</dbReference>
<dbReference type="Proteomes" id="UP000466431">
    <property type="component" value="Chromosome"/>
</dbReference>
<proteinExistence type="inferred from homology"/>